<comment type="similarity">
    <text evidence="2">Belongs to the TsaE family.</text>
</comment>
<evidence type="ECO:0000256" key="9">
    <source>
        <dbReference type="ARBA" id="ARBA00022842"/>
    </source>
</evidence>
<dbReference type="EMBL" id="CP002536">
    <property type="protein sequence ID" value="ADY25416.1"/>
    <property type="molecule type" value="Genomic_DNA"/>
</dbReference>
<dbReference type="Proteomes" id="UP000007718">
    <property type="component" value="Chromosome"/>
</dbReference>
<dbReference type="Gene3D" id="3.40.50.300">
    <property type="entry name" value="P-loop containing nucleotide triphosphate hydrolases"/>
    <property type="match status" value="1"/>
</dbReference>
<protein>
    <recommendedName>
        <fullName evidence="3">tRNA threonylcarbamoyladenosine biosynthesis protein TsaE</fullName>
    </recommendedName>
    <alternativeName>
        <fullName evidence="10">t(6)A37 threonylcarbamoyladenosine biosynthesis protein TsaE</fullName>
    </alternativeName>
</protein>
<dbReference type="HOGENOM" id="CLU_087829_3_1_0"/>
<keyword evidence="9" id="KW-0460">Magnesium</keyword>
<dbReference type="GO" id="GO:0046872">
    <property type="term" value="F:metal ion binding"/>
    <property type="evidence" value="ECO:0007669"/>
    <property type="project" value="UniProtKB-KW"/>
</dbReference>
<reference evidence="11 12" key="2">
    <citation type="journal article" date="2012" name="Stand. Genomic Sci.">
        <title>Complete genome sequence of the orange-red pigmented, radioresistant Deinococcus proteolyticus type strain (MRP(T)).</title>
        <authorList>
            <person name="Copeland A."/>
            <person name="Zeytun A."/>
            <person name="Yassawong M."/>
            <person name="Nolan M."/>
            <person name="Lucas S."/>
            <person name="Hammon N."/>
            <person name="Deshpande S."/>
            <person name="Cheng J.F."/>
            <person name="Han C."/>
            <person name="Tapia R."/>
            <person name="Goodwin L.A."/>
            <person name="Pitluck S."/>
            <person name="Mavromatis K."/>
            <person name="Liolios K."/>
            <person name="Pagani I."/>
            <person name="Ivanova N."/>
            <person name="Mikhailova N."/>
            <person name="Pati A."/>
            <person name="Chen A."/>
            <person name="Palaniappan K."/>
            <person name="Land M."/>
            <person name="Hauser L."/>
            <person name="Jeffries C.D."/>
            <person name="Brambilla E.M."/>
            <person name="Rohde M."/>
            <person name="Sikorski J."/>
            <person name="Pukall R."/>
            <person name="Goker M."/>
            <person name="Detter J.C."/>
            <person name="Woyke T."/>
            <person name="Bristow J."/>
            <person name="Eisen J.A."/>
            <person name="Markowitz V."/>
            <person name="Hugenholtz P."/>
            <person name="Kyrpides N.C."/>
            <person name="Klenk H.P."/>
            <person name="Lapidus A."/>
        </authorList>
    </citation>
    <scope>NUCLEOTIDE SEQUENCE [LARGE SCALE GENOMIC DNA]</scope>
    <source>
        <strain evidence="12">ATCC 35074 / DSM 20540 / JCM 6276 / NBRC 101906 / NCIMB 13154 / VKM Ac-1939 / CCM 2703 / MRP</strain>
    </source>
</reference>
<keyword evidence="12" id="KW-1185">Reference proteome</keyword>
<dbReference type="PANTHER" id="PTHR33540:SF2">
    <property type="entry name" value="TRNA THREONYLCARBAMOYLADENOSINE BIOSYNTHESIS PROTEIN TSAE"/>
    <property type="match status" value="1"/>
</dbReference>
<dbReference type="GO" id="GO:0005737">
    <property type="term" value="C:cytoplasm"/>
    <property type="evidence" value="ECO:0007669"/>
    <property type="project" value="UniProtKB-SubCell"/>
</dbReference>
<dbReference type="STRING" id="693977.Deipr_0243"/>
<evidence type="ECO:0000256" key="6">
    <source>
        <dbReference type="ARBA" id="ARBA00022723"/>
    </source>
</evidence>
<dbReference type="NCBIfam" id="TIGR00150">
    <property type="entry name" value="T6A_YjeE"/>
    <property type="match status" value="1"/>
</dbReference>
<dbReference type="GO" id="GO:0002949">
    <property type="term" value="P:tRNA threonylcarbamoyladenosine modification"/>
    <property type="evidence" value="ECO:0007669"/>
    <property type="project" value="InterPro"/>
</dbReference>
<dbReference type="RefSeq" id="WP_013614025.1">
    <property type="nucleotide sequence ID" value="NC_015161.1"/>
</dbReference>
<evidence type="ECO:0000256" key="5">
    <source>
        <dbReference type="ARBA" id="ARBA00022694"/>
    </source>
</evidence>
<evidence type="ECO:0000256" key="1">
    <source>
        <dbReference type="ARBA" id="ARBA00004496"/>
    </source>
</evidence>
<evidence type="ECO:0000256" key="8">
    <source>
        <dbReference type="ARBA" id="ARBA00022840"/>
    </source>
</evidence>
<gene>
    <name evidence="11" type="ordered locus">Deipr_0243</name>
</gene>
<name>F0RJ08_DEIPM</name>
<evidence type="ECO:0000256" key="7">
    <source>
        <dbReference type="ARBA" id="ARBA00022741"/>
    </source>
</evidence>
<dbReference type="GO" id="GO:0005524">
    <property type="term" value="F:ATP binding"/>
    <property type="evidence" value="ECO:0007669"/>
    <property type="project" value="UniProtKB-KW"/>
</dbReference>
<dbReference type="PANTHER" id="PTHR33540">
    <property type="entry name" value="TRNA THREONYLCARBAMOYLADENOSINE BIOSYNTHESIS PROTEIN TSAE"/>
    <property type="match status" value="1"/>
</dbReference>
<reference evidence="12" key="1">
    <citation type="submission" date="2011-02" db="EMBL/GenBank/DDBJ databases">
        <title>The complete sequence of chromosome of Deinococcus proteolyticus DSM 20540.</title>
        <authorList>
            <consortium name="US DOE Joint Genome Institute (JGI-PGF)"/>
            <person name="Lucas S."/>
            <person name="Copeland A."/>
            <person name="Lapidus A."/>
            <person name="Bruce D."/>
            <person name="Goodwin L."/>
            <person name="Pitluck S."/>
            <person name="Kyrpides N."/>
            <person name="Mavromatis K."/>
            <person name="Pagani I."/>
            <person name="Ivanova N."/>
            <person name="Ovchinnikova G."/>
            <person name="Zeytun A."/>
            <person name="Detter J.C."/>
            <person name="Han C."/>
            <person name="Land M."/>
            <person name="Hauser L."/>
            <person name="Markowitz V."/>
            <person name="Cheng J.-F."/>
            <person name="Hugenholtz P."/>
            <person name="Woyke T."/>
            <person name="Wu D."/>
            <person name="Pukall R."/>
            <person name="Steenblock K."/>
            <person name="Brambilla E."/>
            <person name="Klenk H.-P."/>
            <person name="Eisen J.A."/>
        </authorList>
    </citation>
    <scope>NUCLEOTIDE SEQUENCE [LARGE SCALE GENOMIC DNA]</scope>
    <source>
        <strain evidence="12">ATCC 35074 / DSM 20540 / JCM 6276 / NBRC 101906 / NCIMB 13154 / VKM Ac-1939 / CCM 2703 / MRP</strain>
    </source>
</reference>
<organism evidence="11 12">
    <name type="scientific">Deinococcus proteolyticus (strain ATCC 35074 / DSM 20540 / JCM 6276 / NBRC 101906 / NCIMB 13154 / VKM Ac-1939 / CCM 2703 / MRP)</name>
    <dbReference type="NCBI Taxonomy" id="693977"/>
    <lineage>
        <taxon>Bacteria</taxon>
        <taxon>Thermotogati</taxon>
        <taxon>Deinococcota</taxon>
        <taxon>Deinococci</taxon>
        <taxon>Deinococcales</taxon>
        <taxon>Deinococcaceae</taxon>
        <taxon>Deinococcus</taxon>
    </lineage>
</organism>
<dbReference type="InterPro" id="IPR027417">
    <property type="entry name" value="P-loop_NTPase"/>
</dbReference>
<dbReference type="InterPro" id="IPR003442">
    <property type="entry name" value="T6A_TsaE"/>
</dbReference>
<dbReference type="eggNOG" id="COG0802">
    <property type="taxonomic scope" value="Bacteria"/>
</dbReference>
<proteinExistence type="inferred from homology"/>
<accession>F0RJ08</accession>
<evidence type="ECO:0000256" key="10">
    <source>
        <dbReference type="ARBA" id="ARBA00032441"/>
    </source>
</evidence>
<evidence type="ECO:0000313" key="12">
    <source>
        <dbReference type="Proteomes" id="UP000007718"/>
    </source>
</evidence>
<comment type="subcellular location">
    <subcellularLocation>
        <location evidence="1">Cytoplasm</location>
    </subcellularLocation>
</comment>
<evidence type="ECO:0000313" key="11">
    <source>
        <dbReference type="EMBL" id="ADY25416.1"/>
    </source>
</evidence>
<dbReference type="KEGG" id="dpt:Deipr_0243"/>
<sequence>MRTDDSAALVGKGTEGWLRPGQSTLLRGLDEQQAFGAALLDQVPAGAVLFLEGELGAGKTSLTQGIARRLGFTGTVSSPTYALMQPYPTPGGQLLHVDAYRVQHPGELYDMGLDDLIEGSRLSVIEWGQALYGDYPQATLLRLEHVPGDEDVRRVTRVR</sequence>
<evidence type="ECO:0000256" key="4">
    <source>
        <dbReference type="ARBA" id="ARBA00022490"/>
    </source>
</evidence>
<keyword evidence="7" id="KW-0547">Nucleotide-binding</keyword>
<dbReference type="Pfam" id="PF02367">
    <property type="entry name" value="TsaE"/>
    <property type="match status" value="1"/>
</dbReference>
<keyword evidence="5" id="KW-0819">tRNA processing</keyword>
<evidence type="ECO:0000256" key="2">
    <source>
        <dbReference type="ARBA" id="ARBA00007599"/>
    </source>
</evidence>
<dbReference type="AlphaFoldDB" id="F0RJ08"/>
<keyword evidence="4" id="KW-0963">Cytoplasm</keyword>
<dbReference type="SUPFAM" id="SSF52540">
    <property type="entry name" value="P-loop containing nucleoside triphosphate hydrolases"/>
    <property type="match status" value="1"/>
</dbReference>
<evidence type="ECO:0000256" key="3">
    <source>
        <dbReference type="ARBA" id="ARBA00019010"/>
    </source>
</evidence>
<keyword evidence="6" id="KW-0479">Metal-binding</keyword>
<keyword evidence="8" id="KW-0067">ATP-binding</keyword>